<accession>A0AAD6IZE9</accession>
<dbReference type="PANTHER" id="PTHR37325:SF1">
    <property type="entry name" value="OXIDOREDUCTASE 21 KDA SUBUNIT, PUTATIVE (AFU_ORTHOLOGUE AFUA_4G05910)-RELATED"/>
    <property type="match status" value="1"/>
</dbReference>
<dbReference type="InterPro" id="IPR016813">
    <property type="entry name" value="NADH_Ub_cplx-1_21kDa"/>
</dbReference>
<name>A0AAD6IZE9_DREDA</name>
<proteinExistence type="predicted"/>
<organism evidence="2 3">
    <name type="scientific">Drechslerella dactyloides</name>
    <name type="common">Nematode-trapping fungus</name>
    <name type="synonym">Arthrobotrys dactyloides</name>
    <dbReference type="NCBI Taxonomy" id="74499"/>
    <lineage>
        <taxon>Eukaryota</taxon>
        <taxon>Fungi</taxon>
        <taxon>Dikarya</taxon>
        <taxon>Ascomycota</taxon>
        <taxon>Pezizomycotina</taxon>
        <taxon>Orbiliomycetes</taxon>
        <taxon>Orbiliales</taxon>
        <taxon>Orbiliaceae</taxon>
        <taxon>Drechslerella</taxon>
    </lineage>
</organism>
<sequence length="232" mass="25171">MSKYTLGSTGIWDRFRRLFAVDPNRSTGVPYVAQYRNPTPTTLPQQPYHDPVTIPSGDIADNPYWKRDNRRGYPTLSVVTQADAAGMLLLGTAAVPRIADGGVGEKQLVEVKSGSQDLVEVMRKVGNGGVLMKDGLPPVPGRPVKWTQQTGAWAAYPDKTFFAILTISDLMLVLLASSNSLTTVDSTVFRIFASALIKLSPTLMLHADGEFISVSTREYASINTSHSVAKVS</sequence>
<dbReference type="EMBL" id="JAQGDS010000005">
    <property type="protein sequence ID" value="KAJ6260355.1"/>
    <property type="molecule type" value="Genomic_DNA"/>
</dbReference>
<comment type="caution">
    <text evidence="2">The sequence shown here is derived from an EMBL/GenBank/DDBJ whole genome shotgun (WGS) entry which is preliminary data.</text>
</comment>
<evidence type="ECO:0000256" key="1">
    <source>
        <dbReference type="SAM" id="MobiDB-lite"/>
    </source>
</evidence>
<dbReference type="Proteomes" id="UP001221413">
    <property type="component" value="Unassembled WGS sequence"/>
</dbReference>
<reference evidence="2" key="1">
    <citation type="submission" date="2023-01" db="EMBL/GenBank/DDBJ databases">
        <title>The chitinases involved in constricting ring structure development in the nematode-trapping fungus Drechslerella dactyloides.</title>
        <authorList>
            <person name="Wang R."/>
            <person name="Zhang L."/>
            <person name="Tang P."/>
            <person name="Li S."/>
            <person name="Liang L."/>
        </authorList>
    </citation>
    <scope>NUCLEOTIDE SEQUENCE</scope>
    <source>
        <strain evidence="2">YMF1.00031</strain>
    </source>
</reference>
<protein>
    <submittedName>
        <fullName evidence="2">Uncharacterized protein</fullName>
    </submittedName>
</protein>
<gene>
    <name evidence="2" type="ORF">Dda_4581</name>
</gene>
<dbReference type="CDD" id="cd22849">
    <property type="entry name" value="NuzM"/>
    <property type="match status" value="1"/>
</dbReference>
<evidence type="ECO:0000313" key="2">
    <source>
        <dbReference type="EMBL" id="KAJ6260355.1"/>
    </source>
</evidence>
<evidence type="ECO:0000313" key="3">
    <source>
        <dbReference type="Proteomes" id="UP001221413"/>
    </source>
</evidence>
<keyword evidence="3" id="KW-1185">Reference proteome</keyword>
<dbReference type="AlphaFoldDB" id="A0AAD6IZE9"/>
<feature type="region of interest" description="Disordered" evidence="1">
    <location>
        <begin position="38"/>
        <end position="61"/>
    </location>
</feature>
<dbReference type="PANTHER" id="PTHR37325">
    <property type="entry name" value="OXIDOREDUCTASE 21 KDA SUBUNIT, PUTATIVE (AFU_ORTHOLOGUE AFUA_4G05910)-RELATED"/>
    <property type="match status" value="1"/>
</dbReference>